<dbReference type="Pfam" id="PF01266">
    <property type="entry name" value="DAO"/>
    <property type="match status" value="1"/>
</dbReference>
<proteinExistence type="inferred from homology"/>
<feature type="domain" description="FAD dependent oxidoreductase" evidence="4">
    <location>
        <begin position="20"/>
        <end position="413"/>
    </location>
</feature>
<evidence type="ECO:0000256" key="1">
    <source>
        <dbReference type="ARBA" id="ARBA00009410"/>
    </source>
</evidence>
<dbReference type="Gene3D" id="3.30.9.10">
    <property type="entry name" value="D-Amino Acid Oxidase, subunit A, domain 2"/>
    <property type="match status" value="2"/>
</dbReference>
<dbReference type="SUPFAM" id="SSF51905">
    <property type="entry name" value="FAD/NAD(P)-binding domain"/>
    <property type="match status" value="1"/>
</dbReference>
<protein>
    <submittedName>
        <fullName evidence="5">FAD-binding oxidoreductase</fullName>
    </submittedName>
</protein>
<dbReference type="InterPro" id="IPR036188">
    <property type="entry name" value="FAD/NAD-bd_sf"/>
</dbReference>
<keyword evidence="3" id="KW-0472">Membrane</keyword>
<name>A0ABT4LQY3_9PROT</name>
<evidence type="ECO:0000313" key="5">
    <source>
        <dbReference type="EMBL" id="MCZ4282736.1"/>
    </source>
</evidence>
<dbReference type="PANTHER" id="PTHR13847">
    <property type="entry name" value="SARCOSINE DEHYDROGENASE-RELATED"/>
    <property type="match status" value="1"/>
</dbReference>
<dbReference type="Gene3D" id="3.50.50.60">
    <property type="entry name" value="FAD/NAD(P)-binding domain"/>
    <property type="match status" value="2"/>
</dbReference>
<keyword evidence="3" id="KW-1133">Transmembrane helix</keyword>
<sequence>MVVTNKTPVTYRDKLPDEVDVVVIGAGIIGISIAYFLGRQGKSVLVCEKGRVAGEQSCRNWGWVRQQGRDSSELPIMKESLQIWKRLSSEIGEDLGFHQGGCLYLADNDHQQHENESWLSVAREHELDTQLLTANETARLLGQEQARWKGALYTPSDGRAEPFIAVPKLARAAKKLGVRIIENCAVRALDISAGKISGVITEQGRVRARQVVSAAGAWSSLLAGYHNIVLPQLRVKNCVARTSRVDGFFSGNAVSDKIAFRRRQDGGYTVALADHMTHHIVPDSFRYLPKFIPLMKKSLKDISLRIDESFFSDYGRRKSWNEEKISPFERNRILDPKPDPELHRKLRQRLSDYVPALAKVTFLESWAGMIETSPDVLPIISKVDNLLGLIIVAGLSGHGFGIGPGIGRVVADMAADRPTGHDLTRFRLSRFHDGSPIIPGPSL</sequence>
<dbReference type="PANTHER" id="PTHR13847:SF280">
    <property type="entry name" value="D-AMINO ACID DEHYDROGENASE"/>
    <property type="match status" value="1"/>
</dbReference>
<dbReference type="EMBL" id="JAPWGY010000010">
    <property type="protein sequence ID" value="MCZ4282736.1"/>
    <property type="molecule type" value="Genomic_DNA"/>
</dbReference>
<dbReference type="PRINTS" id="PR00420">
    <property type="entry name" value="RNGMNOXGNASE"/>
</dbReference>
<keyword evidence="6" id="KW-1185">Reference proteome</keyword>
<dbReference type="InterPro" id="IPR006076">
    <property type="entry name" value="FAD-dep_OxRdtase"/>
</dbReference>
<organism evidence="5 6">
    <name type="scientific">Kiloniella laminariae</name>
    <dbReference type="NCBI Taxonomy" id="454162"/>
    <lineage>
        <taxon>Bacteria</taxon>
        <taxon>Pseudomonadati</taxon>
        <taxon>Pseudomonadota</taxon>
        <taxon>Alphaproteobacteria</taxon>
        <taxon>Rhodospirillales</taxon>
        <taxon>Kiloniellaceae</taxon>
        <taxon>Kiloniella</taxon>
    </lineage>
</organism>
<keyword evidence="2" id="KW-0560">Oxidoreductase</keyword>
<dbReference type="RefSeq" id="WP_269424880.1">
    <property type="nucleotide sequence ID" value="NZ_JAPWGY010000010.1"/>
</dbReference>
<evidence type="ECO:0000313" key="6">
    <source>
        <dbReference type="Proteomes" id="UP001069802"/>
    </source>
</evidence>
<comment type="similarity">
    <text evidence="1">Belongs to the DadA oxidoreductase family.</text>
</comment>
<evidence type="ECO:0000256" key="3">
    <source>
        <dbReference type="SAM" id="Phobius"/>
    </source>
</evidence>
<comment type="caution">
    <text evidence="5">The sequence shown here is derived from an EMBL/GenBank/DDBJ whole genome shotgun (WGS) entry which is preliminary data.</text>
</comment>
<reference evidence="5" key="1">
    <citation type="submission" date="2022-12" db="EMBL/GenBank/DDBJ databases">
        <title>Bacterial isolates from different developmental stages of Nematostella vectensis.</title>
        <authorList>
            <person name="Fraune S."/>
        </authorList>
    </citation>
    <scope>NUCLEOTIDE SEQUENCE</scope>
    <source>
        <strain evidence="5">G21630-S1</strain>
    </source>
</reference>
<evidence type="ECO:0000259" key="4">
    <source>
        <dbReference type="Pfam" id="PF01266"/>
    </source>
</evidence>
<accession>A0ABT4LQY3</accession>
<feature type="transmembrane region" description="Helical" evidence="3">
    <location>
        <begin position="21"/>
        <end position="38"/>
    </location>
</feature>
<dbReference type="Proteomes" id="UP001069802">
    <property type="component" value="Unassembled WGS sequence"/>
</dbReference>
<gene>
    <name evidence="5" type="ORF">O4H49_18275</name>
</gene>
<evidence type="ECO:0000256" key="2">
    <source>
        <dbReference type="ARBA" id="ARBA00023002"/>
    </source>
</evidence>
<keyword evidence="3" id="KW-0812">Transmembrane</keyword>